<proteinExistence type="inferred from homology"/>
<comment type="subcellular location">
    <subcellularLocation>
        <location evidence="1">Spore core</location>
    </subcellularLocation>
</comment>
<dbReference type="InterPro" id="IPR012610">
    <property type="entry name" value="SASP_SspH"/>
</dbReference>
<organism evidence="4 5">
    <name type="scientific">Pseudalkalibacillus berkeleyi</name>
    <dbReference type="NCBI Taxonomy" id="1069813"/>
    <lineage>
        <taxon>Bacteria</taxon>
        <taxon>Bacillati</taxon>
        <taxon>Bacillota</taxon>
        <taxon>Bacilli</taxon>
        <taxon>Bacillales</taxon>
        <taxon>Fictibacillaceae</taxon>
        <taxon>Pseudalkalibacillus</taxon>
    </lineage>
</organism>
<sequence>MNVGRAKQILDSPEEIAVHYKGDPVWIQRVDEAGNTARIYPQREPENEMTVNVTMLEEV</sequence>
<evidence type="ECO:0000313" key="5">
    <source>
        <dbReference type="Proteomes" id="UP001649381"/>
    </source>
</evidence>
<dbReference type="Pfam" id="PF08141">
    <property type="entry name" value="SspH"/>
    <property type="match status" value="1"/>
</dbReference>
<dbReference type="HAMAP" id="MF_00667">
    <property type="entry name" value="SspH"/>
    <property type="match status" value="1"/>
</dbReference>
<dbReference type="Proteomes" id="UP001649381">
    <property type="component" value="Unassembled WGS sequence"/>
</dbReference>
<keyword evidence="3" id="KW-0749">Sporulation</keyword>
<comment type="caution">
    <text evidence="4">The sequence shown here is derived from an EMBL/GenBank/DDBJ whole genome shotgun (WGS) entry which is preliminary data.</text>
</comment>
<comment type="similarity">
    <text evidence="2">Belongs to the SspH family.</text>
</comment>
<dbReference type="EMBL" id="JAKIJS010000001">
    <property type="protein sequence ID" value="MCF6138399.1"/>
    <property type="molecule type" value="Genomic_DNA"/>
</dbReference>
<keyword evidence="5" id="KW-1185">Reference proteome</keyword>
<dbReference type="NCBIfam" id="TIGR02861">
    <property type="entry name" value="SASP_H"/>
    <property type="match status" value="1"/>
</dbReference>
<gene>
    <name evidence="4" type="ORF">L2716_11730</name>
</gene>
<reference evidence="4 5" key="1">
    <citation type="submission" date="2022-01" db="EMBL/GenBank/DDBJ databases">
        <title>Alkalihalobacillus sp. EGI L200015, a novel bacterium isolated from a salt lake sediment.</title>
        <authorList>
            <person name="Gao L."/>
            <person name="Fang B.-Z."/>
            <person name="Li W.-J."/>
        </authorList>
    </citation>
    <scope>NUCLEOTIDE SEQUENCE [LARGE SCALE GENOMIC DNA]</scope>
    <source>
        <strain evidence="4 5">KCTC 12718</strain>
    </source>
</reference>
<name>A0ABS9H0D4_9BACL</name>
<evidence type="ECO:0000313" key="4">
    <source>
        <dbReference type="EMBL" id="MCF6138399.1"/>
    </source>
</evidence>
<evidence type="ECO:0000256" key="3">
    <source>
        <dbReference type="ARBA" id="ARBA00022969"/>
    </source>
</evidence>
<evidence type="ECO:0000256" key="1">
    <source>
        <dbReference type="ARBA" id="ARBA00004288"/>
    </source>
</evidence>
<accession>A0ABS9H0D4</accession>
<protein>
    <submittedName>
        <fullName evidence="4">H-type small acid-soluble spore protein</fullName>
    </submittedName>
</protein>
<dbReference type="RefSeq" id="WP_236334829.1">
    <property type="nucleotide sequence ID" value="NZ_JAKIJS010000001.1"/>
</dbReference>
<evidence type="ECO:0000256" key="2">
    <source>
        <dbReference type="ARBA" id="ARBA00006573"/>
    </source>
</evidence>